<dbReference type="InterPro" id="IPR001969">
    <property type="entry name" value="Aspartic_peptidase_AS"/>
</dbReference>
<dbReference type="PROSITE" id="PS00141">
    <property type="entry name" value="ASP_PROTEASE"/>
    <property type="match status" value="1"/>
</dbReference>
<feature type="domain" description="DUF6533" evidence="3">
    <location>
        <begin position="34"/>
        <end position="76"/>
    </location>
</feature>
<feature type="transmembrane region" description="Helical" evidence="2">
    <location>
        <begin position="110"/>
        <end position="130"/>
    </location>
</feature>
<reference evidence="4 5" key="1">
    <citation type="journal article" date="2014" name="BMC Genomics">
        <title>Genome and secretome analysis of the hemibiotrophic fungal pathogen, Moniliophthora roreri, which causes frosty pod rot disease of cacao: mechanisms of the biotrophic and necrotrophic phases.</title>
        <authorList>
            <person name="Meinhardt L.W."/>
            <person name="Costa G.G.L."/>
            <person name="Thomazella D.P.T."/>
            <person name="Teixeira P.J.P.L."/>
            <person name="Carazzolle M.F."/>
            <person name="Schuster S.C."/>
            <person name="Carlson J.E."/>
            <person name="Guiltinan M.J."/>
            <person name="Mieczkowski P."/>
            <person name="Farmer A."/>
            <person name="Ramaraj T."/>
            <person name="Crozier J."/>
            <person name="Davis R.E."/>
            <person name="Shao J."/>
            <person name="Melnick R.L."/>
            <person name="Pereira G.A.G."/>
            <person name="Bailey B.A."/>
        </authorList>
    </citation>
    <scope>NUCLEOTIDE SEQUENCE [LARGE SCALE GENOMIC DNA]</scope>
    <source>
        <strain evidence="4 5">MCA 2997</strain>
    </source>
</reference>
<feature type="region of interest" description="Disordered" evidence="1">
    <location>
        <begin position="451"/>
        <end position="481"/>
    </location>
</feature>
<dbReference type="EMBL" id="AWSO01001993">
    <property type="protein sequence ID" value="ESK82290.1"/>
    <property type="molecule type" value="Genomic_DNA"/>
</dbReference>
<dbReference type="GO" id="GO:0008270">
    <property type="term" value="F:zinc ion binding"/>
    <property type="evidence" value="ECO:0007669"/>
    <property type="project" value="InterPro"/>
</dbReference>
<gene>
    <name evidence="4" type="ORF">Moror_15465</name>
</gene>
<feature type="transmembrane region" description="Helical" evidence="2">
    <location>
        <begin position="181"/>
        <end position="202"/>
    </location>
</feature>
<evidence type="ECO:0000256" key="1">
    <source>
        <dbReference type="SAM" id="MobiDB-lite"/>
    </source>
</evidence>
<evidence type="ECO:0000259" key="3">
    <source>
        <dbReference type="Pfam" id="PF20151"/>
    </source>
</evidence>
<evidence type="ECO:0000256" key="2">
    <source>
        <dbReference type="SAM" id="Phobius"/>
    </source>
</evidence>
<proteinExistence type="predicted"/>
<keyword evidence="5" id="KW-1185">Reference proteome</keyword>
<dbReference type="GO" id="GO:0000981">
    <property type="term" value="F:DNA-binding transcription factor activity, RNA polymerase II-specific"/>
    <property type="evidence" value="ECO:0007669"/>
    <property type="project" value="InterPro"/>
</dbReference>
<name>V2WPZ2_MONRO</name>
<organism evidence="4 5">
    <name type="scientific">Moniliophthora roreri (strain MCA 2997)</name>
    <name type="common">Cocoa frosty pod rot fungus</name>
    <name type="synonym">Crinipellis roreri</name>
    <dbReference type="NCBI Taxonomy" id="1381753"/>
    <lineage>
        <taxon>Eukaryota</taxon>
        <taxon>Fungi</taxon>
        <taxon>Dikarya</taxon>
        <taxon>Basidiomycota</taxon>
        <taxon>Agaricomycotina</taxon>
        <taxon>Agaricomycetes</taxon>
        <taxon>Agaricomycetidae</taxon>
        <taxon>Agaricales</taxon>
        <taxon>Marasmiineae</taxon>
        <taxon>Marasmiaceae</taxon>
        <taxon>Moniliophthora</taxon>
    </lineage>
</organism>
<feature type="compositionally biased region" description="Polar residues" evidence="1">
    <location>
        <begin position="606"/>
        <end position="625"/>
    </location>
</feature>
<keyword evidence="2" id="KW-0812">Transmembrane</keyword>
<keyword evidence="2" id="KW-0472">Membrane</keyword>
<evidence type="ECO:0000313" key="4">
    <source>
        <dbReference type="EMBL" id="ESK82290.1"/>
    </source>
</evidence>
<feature type="transmembrane region" description="Helical" evidence="2">
    <location>
        <begin position="136"/>
        <end position="160"/>
    </location>
</feature>
<dbReference type="Pfam" id="PF20151">
    <property type="entry name" value="DUF6533"/>
    <property type="match status" value="1"/>
</dbReference>
<feature type="region of interest" description="Disordered" evidence="1">
    <location>
        <begin position="343"/>
        <end position="377"/>
    </location>
</feature>
<comment type="caution">
    <text evidence="4">The sequence shown here is derived from an EMBL/GenBank/DDBJ whole genome shotgun (WGS) entry which is preliminary data.</text>
</comment>
<feature type="transmembrane region" description="Helical" evidence="2">
    <location>
        <begin position="67"/>
        <end position="89"/>
    </location>
</feature>
<sequence>MNYPQSGLLPGGAQLTEGNGEPVRTGWDLRASDYCDLCGIVILYWDHILTFPTEVKYLWKRPRFTSAYLFFLNRYFNTFANVIVIFSLFGPRSFLESTECKPLEDLREGIIIVTQVIVMIIMTLRIYAIYGCNKRLLRVLIGILILLLAGAAVATFYEAGEEEIASIRCHTPRDRIRNLKLSRVFFPVIGGICTVVSALAASKSNSPAVTVLSVFSGFISIWVVISPFVRSLSLYRIVREVVRYGGSQIVTVRRPGTRTDTERGHQISTDYEPTFRPFRMRPRRKAVIPDPVTIGRTLNSIQHNESRPIRPLPTFQVDHTAELPQLTVPPVIAETRHSTMPAITSVETETRSGNSSDFGNPTDRSAQQEQTSLPLGMPPPIVISQYGGRPADPQLHQASMPSISSMYTYTPYMTAHSIQEHRHLHARDPGSGYAAVSQGFTEPIEGISVEGIPAEGSYPSLSASEYGRETDEENNNSSMYGSDLFSAPTAAHRYLHALHAPTLSVLPTISSLPSQENGMVDSGASRSSIPADRMACYSCRRRKLVCEPQDPKSPDRTCNVSGQSLKCEYPTTGRRARTRVPPIVSGSLRTVQQLEGPFIPPYSGQRPETQLQEIPSHSGSSTPALSRSPSPGGRHSPVPRGLRDARHGSPMSASASVYGDIEELEMNNFQFPQSKTLGDRAGWPLSPLRNDQFSLPKREMGSVQ</sequence>
<evidence type="ECO:0000313" key="5">
    <source>
        <dbReference type="Proteomes" id="UP000017559"/>
    </source>
</evidence>
<dbReference type="HOGENOM" id="CLU_391850_0_0_1"/>
<accession>V2WPZ2</accession>
<dbReference type="Proteomes" id="UP000017559">
    <property type="component" value="Unassembled WGS sequence"/>
</dbReference>
<protein>
    <recommendedName>
        <fullName evidence="3">DUF6533 domain-containing protein</fullName>
    </recommendedName>
</protein>
<feature type="region of interest" description="Disordered" evidence="1">
    <location>
        <begin position="596"/>
        <end position="654"/>
    </location>
</feature>
<dbReference type="InterPro" id="IPR001138">
    <property type="entry name" value="Zn2Cys6_DnaBD"/>
</dbReference>
<feature type="region of interest" description="Disordered" evidence="1">
    <location>
        <begin position="672"/>
        <end position="704"/>
    </location>
</feature>
<dbReference type="KEGG" id="mrr:Moror_15465"/>
<dbReference type="InterPro" id="IPR045340">
    <property type="entry name" value="DUF6533"/>
</dbReference>
<feature type="compositionally biased region" description="Low complexity" evidence="1">
    <location>
        <begin position="626"/>
        <end position="640"/>
    </location>
</feature>
<feature type="compositionally biased region" description="Polar residues" evidence="1">
    <location>
        <begin position="343"/>
        <end position="373"/>
    </location>
</feature>
<dbReference type="OrthoDB" id="2686513at2759"/>
<dbReference type="GO" id="GO:0006508">
    <property type="term" value="P:proteolysis"/>
    <property type="evidence" value="ECO:0007669"/>
    <property type="project" value="InterPro"/>
</dbReference>
<dbReference type="CDD" id="cd00067">
    <property type="entry name" value="GAL4"/>
    <property type="match status" value="1"/>
</dbReference>
<dbReference type="GO" id="GO:0004190">
    <property type="term" value="F:aspartic-type endopeptidase activity"/>
    <property type="evidence" value="ECO:0007669"/>
    <property type="project" value="InterPro"/>
</dbReference>
<keyword evidence="2" id="KW-1133">Transmembrane helix</keyword>
<dbReference type="AlphaFoldDB" id="V2WPZ2"/>
<feature type="transmembrane region" description="Helical" evidence="2">
    <location>
        <begin position="208"/>
        <end position="229"/>
    </location>
</feature>